<evidence type="ECO:0000256" key="1">
    <source>
        <dbReference type="ARBA" id="ARBA00007553"/>
    </source>
</evidence>
<sequence>MRRNRTKRHIAMLLTTIIAASGLPGERPALAAENPALQTIALAGADGAKQATRPFSLLGISWADPEKPAEGTFRVRTRRMGSTRWTPWQTLEADADSGGSTDPLWVGPSDAVEARIDGGGTQPGLRLNLINPDTPTTLSRRTPGSRTEETALPTRPVPRMVTRAGWGANESIVRAAPEYTGPVQVFFVHHTATGNDYSCADSAAIVRGIQAYQVRTKGWDDIGYNFLVDKCGTIFEGRGGGVGRNVLGAHTLGFNTDASAIAVIGTYDSVGVSPAVRTAIATVAAYKLGAAGNPPNGRVVYTSGGSNLYPVGEKATLYRISGHRDAGRTDCPGDALYRQLPQIRAIAGAAPAGLRLLHVTGAIQYGPLLYTRGLIRPLWNVATPSALIARFEVWVDGRLTLAAPGTHRTAALRLSPGGHTVAVRALHLSGRTSMVTTRVVSDPNAPTFTAGPDVALRPGPLDGSVPIRLGWRASDVNGLSAVSLLRPTAVNLGITARSRNGTIRPAVPTTFTVRAADRAGNAVSASVTRTPVVLSEAVARRTGSWRTLRDPAYLGGVALGSTAGGSAATWTFTGRSAALAVGRGAFSGRVRIFVDGDDAGVVDLGSPHTVYRQAVWSRYWSGSAQHTIRVRVEGTPGRPGVILDGLVYLK</sequence>
<dbReference type="PANTHER" id="PTHR11022:SF41">
    <property type="entry name" value="PEPTIDOGLYCAN-RECOGNITION PROTEIN LC-RELATED"/>
    <property type="match status" value="1"/>
</dbReference>
<dbReference type="Proteomes" id="UP001602245">
    <property type="component" value="Unassembled WGS sequence"/>
</dbReference>
<evidence type="ECO:0000313" key="6">
    <source>
        <dbReference type="Proteomes" id="UP001602245"/>
    </source>
</evidence>
<dbReference type="PANTHER" id="PTHR11022">
    <property type="entry name" value="PEPTIDOGLYCAN RECOGNITION PROTEIN"/>
    <property type="match status" value="1"/>
</dbReference>
<keyword evidence="6" id="KW-1185">Reference proteome</keyword>
<evidence type="ECO:0000256" key="2">
    <source>
        <dbReference type="SAM" id="MobiDB-lite"/>
    </source>
</evidence>
<feature type="signal peptide" evidence="3">
    <location>
        <begin position="1"/>
        <end position="31"/>
    </location>
</feature>
<comment type="caution">
    <text evidence="5">The sequence shown here is derived from an EMBL/GenBank/DDBJ whole genome shotgun (WGS) entry which is preliminary data.</text>
</comment>
<dbReference type="Pfam" id="PF01510">
    <property type="entry name" value="Amidase_2"/>
    <property type="match status" value="1"/>
</dbReference>
<proteinExistence type="inferred from homology"/>
<gene>
    <name evidence="5" type="ORF">ACFY35_32865</name>
</gene>
<dbReference type="SUPFAM" id="SSF55846">
    <property type="entry name" value="N-acetylmuramoyl-L-alanine amidase-like"/>
    <property type="match status" value="1"/>
</dbReference>
<dbReference type="RefSeq" id="WP_020514937.1">
    <property type="nucleotide sequence ID" value="NZ_JBIAZU010000006.1"/>
</dbReference>
<keyword evidence="5" id="KW-0378">Hydrolase</keyword>
<name>A0ABW6WNR3_9ACTN</name>
<dbReference type="GO" id="GO:0008745">
    <property type="term" value="F:N-acetylmuramoyl-L-alanine amidase activity"/>
    <property type="evidence" value="ECO:0007669"/>
    <property type="project" value="UniProtKB-EC"/>
</dbReference>
<keyword evidence="3" id="KW-0732">Signal</keyword>
<dbReference type="CDD" id="cd06583">
    <property type="entry name" value="PGRP"/>
    <property type="match status" value="1"/>
</dbReference>
<protein>
    <submittedName>
        <fullName evidence="5">N-acetylmuramoyl-L-alanine amidase</fullName>
        <ecNumber evidence="5">3.5.1.28</ecNumber>
    </submittedName>
</protein>
<dbReference type="SMART" id="SM00701">
    <property type="entry name" value="PGRP"/>
    <property type="match status" value="1"/>
</dbReference>
<accession>A0ABW6WNR3</accession>
<evidence type="ECO:0000259" key="4">
    <source>
        <dbReference type="SMART" id="SM00701"/>
    </source>
</evidence>
<reference evidence="5 6" key="1">
    <citation type="submission" date="2024-10" db="EMBL/GenBank/DDBJ databases">
        <title>The Natural Products Discovery Center: Release of the First 8490 Sequenced Strains for Exploring Actinobacteria Biosynthetic Diversity.</title>
        <authorList>
            <person name="Kalkreuter E."/>
            <person name="Kautsar S.A."/>
            <person name="Yang D."/>
            <person name="Bader C.D."/>
            <person name="Teijaro C.N."/>
            <person name="Fluegel L."/>
            <person name="Davis C.M."/>
            <person name="Simpson J.R."/>
            <person name="Lauterbach L."/>
            <person name="Steele A.D."/>
            <person name="Gui C."/>
            <person name="Meng S."/>
            <person name="Li G."/>
            <person name="Viehrig K."/>
            <person name="Ye F."/>
            <person name="Su P."/>
            <person name="Kiefer A.F."/>
            <person name="Nichols A."/>
            <person name="Cepeda A.J."/>
            <person name="Yan W."/>
            <person name="Fan B."/>
            <person name="Jiang Y."/>
            <person name="Adhikari A."/>
            <person name="Zheng C.-J."/>
            <person name="Schuster L."/>
            <person name="Cowan T.M."/>
            <person name="Smanski M.J."/>
            <person name="Chevrette M.G."/>
            <person name="De Carvalho L.P.S."/>
            <person name="Shen B."/>
        </authorList>
    </citation>
    <scope>NUCLEOTIDE SEQUENCE [LARGE SCALE GENOMIC DNA]</scope>
    <source>
        <strain evidence="5 6">NPDC000087</strain>
    </source>
</reference>
<organism evidence="5 6">
    <name type="scientific">Paractinoplanes globisporus</name>
    <dbReference type="NCBI Taxonomy" id="113565"/>
    <lineage>
        <taxon>Bacteria</taxon>
        <taxon>Bacillati</taxon>
        <taxon>Actinomycetota</taxon>
        <taxon>Actinomycetes</taxon>
        <taxon>Micromonosporales</taxon>
        <taxon>Micromonosporaceae</taxon>
        <taxon>Paractinoplanes</taxon>
    </lineage>
</organism>
<feature type="region of interest" description="Disordered" evidence="2">
    <location>
        <begin position="131"/>
        <end position="151"/>
    </location>
</feature>
<feature type="compositionally biased region" description="Polar residues" evidence="2">
    <location>
        <begin position="131"/>
        <end position="145"/>
    </location>
</feature>
<dbReference type="InterPro" id="IPR006619">
    <property type="entry name" value="PGRP_domain_met/bac"/>
</dbReference>
<comment type="similarity">
    <text evidence="1">Belongs to the N-acetylmuramoyl-L-alanine amidase 2 family.</text>
</comment>
<dbReference type="Gene3D" id="3.40.80.10">
    <property type="entry name" value="Peptidoglycan recognition protein-like"/>
    <property type="match status" value="1"/>
</dbReference>
<evidence type="ECO:0000313" key="5">
    <source>
        <dbReference type="EMBL" id="MFF5294254.1"/>
    </source>
</evidence>
<feature type="domain" description="Peptidoglycan recognition protein family" evidence="4">
    <location>
        <begin position="158"/>
        <end position="306"/>
    </location>
</feature>
<dbReference type="Gene3D" id="2.60.120.260">
    <property type="entry name" value="Galactose-binding domain-like"/>
    <property type="match status" value="1"/>
</dbReference>
<dbReference type="InterPro" id="IPR002502">
    <property type="entry name" value="Amidase_domain"/>
</dbReference>
<dbReference type="InterPro" id="IPR036505">
    <property type="entry name" value="Amidase/PGRP_sf"/>
</dbReference>
<dbReference type="EMBL" id="JBIAZU010000006">
    <property type="protein sequence ID" value="MFF5294254.1"/>
    <property type="molecule type" value="Genomic_DNA"/>
</dbReference>
<dbReference type="EC" id="3.5.1.28" evidence="5"/>
<evidence type="ECO:0000256" key="3">
    <source>
        <dbReference type="SAM" id="SignalP"/>
    </source>
</evidence>
<feature type="chain" id="PRO_5045891407" evidence="3">
    <location>
        <begin position="32"/>
        <end position="650"/>
    </location>
</feature>
<dbReference type="InterPro" id="IPR015510">
    <property type="entry name" value="PGRP"/>
</dbReference>